<evidence type="ECO:0000256" key="2">
    <source>
        <dbReference type="SAM" id="MobiDB-lite"/>
    </source>
</evidence>
<proteinExistence type="predicted"/>
<organism evidence="5 6">
    <name type="scientific">Ophiobolus disseminans</name>
    <dbReference type="NCBI Taxonomy" id="1469910"/>
    <lineage>
        <taxon>Eukaryota</taxon>
        <taxon>Fungi</taxon>
        <taxon>Dikarya</taxon>
        <taxon>Ascomycota</taxon>
        <taxon>Pezizomycotina</taxon>
        <taxon>Dothideomycetes</taxon>
        <taxon>Pleosporomycetidae</taxon>
        <taxon>Pleosporales</taxon>
        <taxon>Pleosporineae</taxon>
        <taxon>Phaeosphaeriaceae</taxon>
        <taxon>Ophiobolus</taxon>
    </lineage>
</organism>
<accession>A0A6A6ZBB7</accession>
<feature type="domain" description="NB-ARC" evidence="3">
    <location>
        <begin position="275"/>
        <end position="449"/>
    </location>
</feature>
<dbReference type="Pfam" id="PF13424">
    <property type="entry name" value="TPR_12"/>
    <property type="match status" value="2"/>
</dbReference>
<keyword evidence="1" id="KW-0802">TPR repeat</keyword>
<dbReference type="PANTHER" id="PTHR10622">
    <property type="entry name" value="HET DOMAIN-CONTAINING PROTEIN"/>
    <property type="match status" value="1"/>
</dbReference>
<sequence>MRLLKCRPGDDGFELTTLDDNHALPYAILSHTWTADQEVTYKELLKGTGILKSGYAKLRFCGERAAADGLEYFWVDTCCIDKTTSDELSTAINSMFRWYQRAARCYVYLTDVSVPEEVTDAEAFRISREQAFRRSRWFTRGWTLQELLAPASVEFFSREGKLLGNRISLEQEIHEITGIPAEALRGRKLSEFSVEERMRWAAGRTTTLKEDRVYCLLGIFGVFLSLIYGEGEDYATLRLKEEIQKRQQGQTTDLQDLPPPFSLPFPRNELFVGRQSQLKSIEQTLLVPNSHRRMTIYGLGGCGKSALVLEFAYRALAECAGDLVFWVPAISRESFELAYREIATHLRLPRIADPNTNINKLVKEALSADSFGRWLMIVDNADDPAVLSGLVDGHLKLARLDDYLPHSRRGAVLFTTRSRKVARTLTPGCVLELKDMSQGEAKELLTQHITEEALLNDLIAIDQLLSILAYLPLAIVQAAAFINNNETSISEYVSLFKHPGAEIELFSEQFEDPSRYREMDSTIAKTWHISFDQLRRQDPLAAEYLSFMACIDRTNIPQSLLPLKGSAVQRVKALGTLTGYAFITERQQTMQGVDGERFFNMHRLVHVASTAWLHKHEEWASWTNIVVNRLEELVPWGGHEGKEVWAPYLSHAVHTAGHEDTVKGIAMASLLYRVGRCQTSLGQYAAAEVSYRQALSLRKEVLGHEHPDTLMSMNNLAAVLDSQGKYEEAEKMHRQTLARYEKVLGHEHPSTLTSMNNLAQEAETMHRQTLARYEKVLGHEHPSTLISMNNLALVLDRQGKYEEAETMHRQTLARKEKVLGHEHPDTLTSVYCLAHLLAHRYRYGESLVLYDRASTGYEAVIGKDHPTTRACRQHHADALASQEQDQPVVSPTTANSGASTRTSIRVEAAARTSKDGH</sequence>
<dbReference type="InterPro" id="IPR027417">
    <property type="entry name" value="P-loop_NTPase"/>
</dbReference>
<dbReference type="SMART" id="SM00028">
    <property type="entry name" value="TPR"/>
    <property type="match status" value="3"/>
</dbReference>
<feature type="compositionally biased region" description="Polar residues" evidence="2">
    <location>
        <begin position="881"/>
        <end position="903"/>
    </location>
</feature>
<evidence type="ECO:0000256" key="1">
    <source>
        <dbReference type="PROSITE-ProRule" id="PRU00339"/>
    </source>
</evidence>
<dbReference type="Proteomes" id="UP000799424">
    <property type="component" value="Unassembled WGS sequence"/>
</dbReference>
<dbReference type="InterPro" id="IPR019734">
    <property type="entry name" value="TPR_rpt"/>
</dbReference>
<dbReference type="PANTHER" id="PTHR10622:SF11">
    <property type="entry name" value="HET-DOMAIN-CONTAINING PROTEIN"/>
    <property type="match status" value="1"/>
</dbReference>
<dbReference type="AlphaFoldDB" id="A0A6A6ZBB7"/>
<dbReference type="EMBL" id="MU006259">
    <property type="protein sequence ID" value="KAF2818138.1"/>
    <property type="molecule type" value="Genomic_DNA"/>
</dbReference>
<reference evidence="5" key="1">
    <citation type="journal article" date="2020" name="Stud. Mycol.">
        <title>101 Dothideomycetes genomes: a test case for predicting lifestyles and emergence of pathogens.</title>
        <authorList>
            <person name="Haridas S."/>
            <person name="Albert R."/>
            <person name="Binder M."/>
            <person name="Bloem J."/>
            <person name="Labutti K."/>
            <person name="Salamov A."/>
            <person name="Andreopoulos B."/>
            <person name="Baker S."/>
            <person name="Barry K."/>
            <person name="Bills G."/>
            <person name="Bluhm B."/>
            <person name="Cannon C."/>
            <person name="Castanera R."/>
            <person name="Culley D."/>
            <person name="Daum C."/>
            <person name="Ezra D."/>
            <person name="Gonzalez J."/>
            <person name="Henrissat B."/>
            <person name="Kuo A."/>
            <person name="Liang C."/>
            <person name="Lipzen A."/>
            <person name="Lutzoni F."/>
            <person name="Magnuson J."/>
            <person name="Mondo S."/>
            <person name="Nolan M."/>
            <person name="Ohm R."/>
            <person name="Pangilinan J."/>
            <person name="Park H.-J."/>
            <person name="Ramirez L."/>
            <person name="Alfaro M."/>
            <person name="Sun H."/>
            <person name="Tritt A."/>
            <person name="Yoshinaga Y."/>
            <person name="Zwiers L.-H."/>
            <person name="Turgeon B."/>
            <person name="Goodwin S."/>
            <person name="Spatafora J."/>
            <person name="Crous P."/>
            <person name="Grigoriev I."/>
        </authorList>
    </citation>
    <scope>NUCLEOTIDE SEQUENCE</scope>
    <source>
        <strain evidence="5">CBS 113818</strain>
    </source>
</reference>
<dbReference type="PROSITE" id="PS50005">
    <property type="entry name" value="TPR"/>
    <property type="match status" value="1"/>
</dbReference>
<protein>
    <submittedName>
        <fullName evidence="5">Kinesin light chain 1</fullName>
    </submittedName>
</protein>
<dbReference type="InterPro" id="IPR010730">
    <property type="entry name" value="HET"/>
</dbReference>
<dbReference type="InterPro" id="IPR002182">
    <property type="entry name" value="NB-ARC"/>
</dbReference>
<dbReference type="Pfam" id="PF00931">
    <property type="entry name" value="NB-ARC"/>
    <property type="match status" value="1"/>
</dbReference>
<feature type="repeat" description="TPR" evidence="1">
    <location>
        <begin position="668"/>
        <end position="701"/>
    </location>
</feature>
<dbReference type="Pfam" id="PF13374">
    <property type="entry name" value="TPR_10"/>
    <property type="match status" value="1"/>
</dbReference>
<gene>
    <name evidence="5" type="ORF">CC86DRAFT_309794</name>
</gene>
<dbReference type="Pfam" id="PF06985">
    <property type="entry name" value="HET"/>
    <property type="match status" value="1"/>
</dbReference>
<dbReference type="GO" id="GO:0043531">
    <property type="term" value="F:ADP binding"/>
    <property type="evidence" value="ECO:0007669"/>
    <property type="project" value="InterPro"/>
</dbReference>
<evidence type="ECO:0000259" key="3">
    <source>
        <dbReference type="Pfam" id="PF00931"/>
    </source>
</evidence>
<dbReference type="InterPro" id="IPR011990">
    <property type="entry name" value="TPR-like_helical_dom_sf"/>
</dbReference>
<dbReference type="Gene3D" id="3.40.50.300">
    <property type="entry name" value="P-loop containing nucleotide triphosphate hydrolases"/>
    <property type="match status" value="1"/>
</dbReference>
<dbReference type="SUPFAM" id="SSF52540">
    <property type="entry name" value="P-loop containing nucleoside triphosphate hydrolases"/>
    <property type="match status" value="1"/>
</dbReference>
<feature type="domain" description="Heterokaryon incompatibility" evidence="4">
    <location>
        <begin position="26"/>
        <end position="114"/>
    </location>
</feature>
<evidence type="ECO:0000313" key="6">
    <source>
        <dbReference type="Proteomes" id="UP000799424"/>
    </source>
</evidence>
<name>A0A6A6ZBB7_9PLEO</name>
<keyword evidence="6" id="KW-1185">Reference proteome</keyword>
<dbReference type="Gene3D" id="1.25.40.10">
    <property type="entry name" value="Tetratricopeptide repeat domain"/>
    <property type="match status" value="2"/>
</dbReference>
<feature type="region of interest" description="Disordered" evidence="2">
    <location>
        <begin position="873"/>
        <end position="917"/>
    </location>
</feature>
<dbReference type="OrthoDB" id="1658288at2759"/>
<evidence type="ECO:0000259" key="4">
    <source>
        <dbReference type="Pfam" id="PF06985"/>
    </source>
</evidence>
<evidence type="ECO:0000313" key="5">
    <source>
        <dbReference type="EMBL" id="KAF2818138.1"/>
    </source>
</evidence>
<dbReference type="SUPFAM" id="SSF48452">
    <property type="entry name" value="TPR-like"/>
    <property type="match status" value="2"/>
</dbReference>